<keyword evidence="5" id="KW-0349">Heme</keyword>
<dbReference type="PANTHER" id="PTHR30529">
    <property type="entry name" value="CYTOCHROME B561"/>
    <property type="match status" value="1"/>
</dbReference>
<evidence type="ECO:0000259" key="14">
    <source>
        <dbReference type="Pfam" id="PF01292"/>
    </source>
</evidence>
<protein>
    <submittedName>
        <fullName evidence="15">Cytochrome B</fullName>
    </submittedName>
</protein>
<evidence type="ECO:0000256" key="1">
    <source>
        <dbReference type="ARBA" id="ARBA00001970"/>
    </source>
</evidence>
<keyword evidence="16" id="KW-1185">Reference proteome</keyword>
<keyword evidence="11 13" id="KW-0472">Membrane</keyword>
<dbReference type="Pfam" id="PF01292">
    <property type="entry name" value="Ni_hydr_CYTB"/>
    <property type="match status" value="1"/>
</dbReference>
<evidence type="ECO:0000256" key="3">
    <source>
        <dbReference type="ARBA" id="ARBA00022448"/>
    </source>
</evidence>
<dbReference type="InterPro" id="IPR016174">
    <property type="entry name" value="Di-haem_cyt_TM"/>
</dbReference>
<keyword evidence="4" id="KW-1003">Cell membrane</keyword>
<feature type="transmembrane region" description="Helical" evidence="13">
    <location>
        <begin position="58"/>
        <end position="81"/>
    </location>
</feature>
<dbReference type="GO" id="GO:0020037">
    <property type="term" value="F:heme binding"/>
    <property type="evidence" value="ECO:0007669"/>
    <property type="project" value="TreeGrafter"/>
</dbReference>
<proteinExistence type="inferred from homology"/>
<evidence type="ECO:0000256" key="11">
    <source>
        <dbReference type="ARBA" id="ARBA00023136"/>
    </source>
</evidence>
<dbReference type="InterPro" id="IPR052168">
    <property type="entry name" value="Cytochrome_b561_oxidase"/>
</dbReference>
<accession>A0A369W1K8</accession>
<comment type="cofactor">
    <cofactor evidence="1">
        <name>heme b</name>
        <dbReference type="ChEBI" id="CHEBI:60344"/>
    </cofactor>
</comment>
<keyword evidence="9 13" id="KW-1133">Transmembrane helix</keyword>
<dbReference type="EMBL" id="QQNH01000029">
    <property type="protein sequence ID" value="RDE07919.1"/>
    <property type="molecule type" value="Genomic_DNA"/>
</dbReference>
<keyword evidence="6 13" id="KW-0812">Transmembrane</keyword>
<sequence length="189" mass="20042">MVWLKRQGHSMPLKSTSSRYGTVAIGLHWVTAILIVALLALGLNAADAETDALRRTLLIPHIGLGLLVFALTLFRIGWWVLADKKPAPLASVPALQNHLATAVHVLSYAAILALAASGIATNVMAGVIDALSTGAPIPAMDGVPPRAAHGLLARLFMVLLVLHIGAALYHQFFLRDSLLARMGIGKLKD</sequence>
<dbReference type="GO" id="GO:0005886">
    <property type="term" value="C:plasma membrane"/>
    <property type="evidence" value="ECO:0007669"/>
    <property type="project" value="UniProtKB-SubCell"/>
</dbReference>
<name>A0A369W1K8_9HYPH</name>
<comment type="caution">
    <text evidence="15">The sequence shown here is derived from an EMBL/GenBank/DDBJ whole genome shotgun (WGS) entry which is preliminary data.</text>
</comment>
<gene>
    <name evidence="15" type="ORF">DVH29_14305</name>
</gene>
<feature type="transmembrane region" description="Helical" evidence="13">
    <location>
        <begin position="148"/>
        <end position="169"/>
    </location>
</feature>
<feature type="domain" description="Cytochrome b561 bacterial/Ni-hydrogenase" evidence="14">
    <location>
        <begin position="19"/>
        <end position="182"/>
    </location>
</feature>
<evidence type="ECO:0000256" key="2">
    <source>
        <dbReference type="ARBA" id="ARBA00004651"/>
    </source>
</evidence>
<keyword evidence="10" id="KW-0408">Iron</keyword>
<evidence type="ECO:0000256" key="7">
    <source>
        <dbReference type="ARBA" id="ARBA00022723"/>
    </source>
</evidence>
<evidence type="ECO:0000256" key="10">
    <source>
        <dbReference type="ARBA" id="ARBA00023004"/>
    </source>
</evidence>
<comment type="similarity">
    <text evidence="12">Belongs to the cytochrome b561 family.</text>
</comment>
<dbReference type="PANTHER" id="PTHR30529:SF1">
    <property type="entry name" value="CYTOCHROME B561 HOMOLOG 2"/>
    <property type="match status" value="1"/>
</dbReference>
<dbReference type="GO" id="GO:0046872">
    <property type="term" value="F:metal ion binding"/>
    <property type="evidence" value="ECO:0007669"/>
    <property type="project" value="UniProtKB-KW"/>
</dbReference>
<reference evidence="16" key="1">
    <citation type="submission" date="2018-07" db="EMBL/GenBank/DDBJ databases">
        <authorList>
            <person name="Liu B.-T."/>
            <person name="Du Z."/>
        </authorList>
    </citation>
    <scope>NUCLEOTIDE SEQUENCE [LARGE SCALE GENOMIC DNA]</scope>
    <source>
        <strain evidence="16">XYN52</strain>
    </source>
</reference>
<comment type="subcellular location">
    <subcellularLocation>
        <location evidence="2">Cell membrane</location>
        <topology evidence="2">Multi-pass membrane protein</topology>
    </subcellularLocation>
</comment>
<keyword evidence="8" id="KW-0249">Electron transport</keyword>
<feature type="transmembrane region" description="Helical" evidence="13">
    <location>
        <begin position="20"/>
        <end position="46"/>
    </location>
</feature>
<evidence type="ECO:0000256" key="9">
    <source>
        <dbReference type="ARBA" id="ARBA00022989"/>
    </source>
</evidence>
<evidence type="ECO:0000256" key="8">
    <source>
        <dbReference type="ARBA" id="ARBA00022982"/>
    </source>
</evidence>
<evidence type="ECO:0000256" key="6">
    <source>
        <dbReference type="ARBA" id="ARBA00022692"/>
    </source>
</evidence>
<keyword evidence="3" id="KW-0813">Transport</keyword>
<evidence type="ECO:0000256" key="13">
    <source>
        <dbReference type="SAM" id="Phobius"/>
    </source>
</evidence>
<evidence type="ECO:0000313" key="16">
    <source>
        <dbReference type="Proteomes" id="UP000253759"/>
    </source>
</evidence>
<evidence type="ECO:0000313" key="15">
    <source>
        <dbReference type="EMBL" id="RDE07919.1"/>
    </source>
</evidence>
<dbReference type="GO" id="GO:0022904">
    <property type="term" value="P:respiratory electron transport chain"/>
    <property type="evidence" value="ECO:0007669"/>
    <property type="project" value="InterPro"/>
</dbReference>
<feature type="transmembrane region" description="Helical" evidence="13">
    <location>
        <begin position="102"/>
        <end position="128"/>
    </location>
</feature>
<keyword evidence="7" id="KW-0479">Metal-binding</keyword>
<organism evidence="15 16">
    <name type="scientific">Pelagibacterium lacus</name>
    <dbReference type="NCBI Taxonomy" id="2282655"/>
    <lineage>
        <taxon>Bacteria</taxon>
        <taxon>Pseudomonadati</taxon>
        <taxon>Pseudomonadota</taxon>
        <taxon>Alphaproteobacteria</taxon>
        <taxon>Hyphomicrobiales</taxon>
        <taxon>Devosiaceae</taxon>
        <taxon>Pelagibacterium</taxon>
    </lineage>
</organism>
<dbReference type="SUPFAM" id="SSF81342">
    <property type="entry name" value="Transmembrane di-heme cytochromes"/>
    <property type="match status" value="1"/>
</dbReference>
<dbReference type="AlphaFoldDB" id="A0A369W1K8"/>
<dbReference type="InterPro" id="IPR011577">
    <property type="entry name" value="Cyt_b561_bac/Ni-Hgenase"/>
</dbReference>
<evidence type="ECO:0000256" key="4">
    <source>
        <dbReference type="ARBA" id="ARBA00022475"/>
    </source>
</evidence>
<evidence type="ECO:0000256" key="12">
    <source>
        <dbReference type="ARBA" id="ARBA00037975"/>
    </source>
</evidence>
<evidence type="ECO:0000256" key="5">
    <source>
        <dbReference type="ARBA" id="ARBA00022617"/>
    </source>
</evidence>
<dbReference type="GO" id="GO:0009055">
    <property type="term" value="F:electron transfer activity"/>
    <property type="evidence" value="ECO:0007669"/>
    <property type="project" value="InterPro"/>
</dbReference>
<dbReference type="Proteomes" id="UP000253759">
    <property type="component" value="Unassembled WGS sequence"/>
</dbReference>